<protein>
    <recommendedName>
        <fullName evidence="1">PurM-like N-terminal domain-containing protein</fullName>
    </recommendedName>
</protein>
<dbReference type="GO" id="GO:0009228">
    <property type="term" value="P:thiamine biosynthetic process"/>
    <property type="evidence" value="ECO:0007669"/>
    <property type="project" value="InterPro"/>
</dbReference>
<dbReference type="Proteomes" id="UP000060778">
    <property type="component" value="Chromosome"/>
</dbReference>
<reference evidence="2 3" key="1">
    <citation type="submission" date="2013-11" db="EMBL/GenBank/DDBJ databases">
        <title>Comparative genomics of Ignicoccus.</title>
        <authorList>
            <person name="Podar M."/>
        </authorList>
    </citation>
    <scope>NUCLEOTIDE SEQUENCE [LARGE SCALE GENOMIC DNA]</scope>
    <source>
        <strain evidence="2 3">DSM 13165</strain>
    </source>
</reference>
<proteinExistence type="predicted"/>
<dbReference type="KEGG" id="iis:EYM_01235"/>
<sequence>MGFTEERLLNLVREMGVKTGKLGPGDDCDCIEIAETSLCVNVDGFAAKEVMMDFMDLSDVGWRGVIASLSDLVAKGCVPRGSGYSVYANDIESALQLSRGALEAVSEYSLTFLGADTNRGNESIDAFSLGTCSNPIPIDGAEEGDLVVIPKGCWGCVKACLEGIAGDEERAHCKRPRIPKGLAEALVKYRKFIRASTDSSDSLAVSLWKLAKASNKAIELHVLPSNLDEKYVLYSGEEYLPVLVVDREGLELVKEIDGMVIGRVREGPAKVTLYGREVKPLGWEWF</sequence>
<feature type="domain" description="PurM-like N-terminal" evidence="1">
    <location>
        <begin position="25"/>
        <end position="124"/>
    </location>
</feature>
<gene>
    <name evidence="2" type="ORF">EYM_01235</name>
</gene>
<dbReference type="Pfam" id="PF00586">
    <property type="entry name" value="AIRS"/>
    <property type="match status" value="1"/>
</dbReference>
<dbReference type="PANTHER" id="PTHR30270">
    <property type="entry name" value="THIAMINE-MONOPHOSPHATE KINASE"/>
    <property type="match status" value="1"/>
</dbReference>
<keyword evidence="3" id="KW-1185">Reference proteome</keyword>
<dbReference type="EMBL" id="CP006867">
    <property type="protein sequence ID" value="ALU12192.1"/>
    <property type="molecule type" value="Genomic_DNA"/>
</dbReference>
<evidence type="ECO:0000313" key="3">
    <source>
        <dbReference type="Proteomes" id="UP000060778"/>
    </source>
</evidence>
<dbReference type="SUPFAM" id="SSF55326">
    <property type="entry name" value="PurM N-terminal domain-like"/>
    <property type="match status" value="1"/>
</dbReference>
<dbReference type="Gene3D" id="3.90.650.10">
    <property type="entry name" value="PurM-like C-terminal domain"/>
    <property type="match status" value="1"/>
</dbReference>
<dbReference type="SUPFAM" id="SSF56042">
    <property type="entry name" value="PurM C-terminal domain-like"/>
    <property type="match status" value="1"/>
</dbReference>
<evidence type="ECO:0000259" key="1">
    <source>
        <dbReference type="Pfam" id="PF00586"/>
    </source>
</evidence>
<accession>A0A0U3FRT0</accession>
<dbReference type="GO" id="GO:0009030">
    <property type="term" value="F:thiamine-phosphate kinase activity"/>
    <property type="evidence" value="ECO:0007669"/>
    <property type="project" value="InterPro"/>
</dbReference>
<dbReference type="InterPro" id="IPR006283">
    <property type="entry name" value="ThiL-like"/>
</dbReference>
<dbReference type="AlphaFoldDB" id="A0A0U3FRT0"/>
<organism evidence="2 3">
    <name type="scientific">Ignicoccus islandicus DSM 13165</name>
    <dbReference type="NCBI Taxonomy" id="940295"/>
    <lineage>
        <taxon>Archaea</taxon>
        <taxon>Thermoproteota</taxon>
        <taxon>Thermoprotei</taxon>
        <taxon>Desulfurococcales</taxon>
        <taxon>Desulfurococcaceae</taxon>
        <taxon>Ignicoccus</taxon>
    </lineage>
</organism>
<name>A0A0U3FRT0_9CREN</name>
<dbReference type="PANTHER" id="PTHR30270:SF0">
    <property type="entry name" value="THIAMINE-MONOPHOSPHATE KINASE"/>
    <property type="match status" value="1"/>
</dbReference>
<dbReference type="InterPro" id="IPR036676">
    <property type="entry name" value="PurM-like_C_sf"/>
</dbReference>
<evidence type="ECO:0000313" key="2">
    <source>
        <dbReference type="EMBL" id="ALU12192.1"/>
    </source>
</evidence>
<dbReference type="Gene3D" id="3.30.1330.10">
    <property type="entry name" value="PurM-like, N-terminal domain"/>
    <property type="match status" value="1"/>
</dbReference>
<dbReference type="STRING" id="940295.EYM_01235"/>
<dbReference type="InterPro" id="IPR036921">
    <property type="entry name" value="PurM-like_N_sf"/>
</dbReference>
<dbReference type="InterPro" id="IPR016188">
    <property type="entry name" value="PurM-like_N"/>
</dbReference>